<evidence type="ECO:0000256" key="7">
    <source>
        <dbReference type="ARBA" id="ARBA00022801"/>
    </source>
</evidence>
<dbReference type="CDD" id="cd11325">
    <property type="entry name" value="AmyAc_GTHase"/>
    <property type="match status" value="1"/>
</dbReference>
<evidence type="ECO:0000259" key="17">
    <source>
        <dbReference type="SMART" id="SM00642"/>
    </source>
</evidence>
<dbReference type="AlphaFoldDB" id="A0A6J4VBQ0"/>
<dbReference type="Gene3D" id="1.10.10.760">
    <property type="entry name" value="E-set domains of sugar-utilizing enzymes"/>
    <property type="match status" value="1"/>
</dbReference>
<dbReference type="PANTHER" id="PTHR43651:SF11">
    <property type="entry name" value="MALTO-OLIGOSYLTREHALOSE TREHALOHYDROLASE"/>
    <property type="match status" value="1"/>
</dbReference>
<comment type="similarity">
    <text evidence="3 14">Belongs to the glycosyl hydrolase 13 family.</text>
</comment>
<dbReference type="SUPFAM" id="SSF81296">
    <property type="entry name" value="E set domains"/>
    <property type="match status" value="1"/>
</dbReference>
<dbReference type="GO" id="GO:0005992">
    <property type="term" value="P:trehalose biosynthetic process"/>
    <property type="evidence" value="ECO:0007669"/>
    <property type="project" value="UniProtKB-UniRule"/>
</dbReference>
<comment type="subcellular location">
    <subcellularLocation>
        <location evidence="1 15">Cytoplasm</location>
    </subcellularLocation>
</comment>
<dbReference type="EC" id="3.2.1.141" evidence="4 13"/>
<feature type="active site" description="Proton donor" evidence="15">
    <location>
        <position position="310"/>
    </location>
</feature>
<evidence type="ECO:0000256" key="14">
    <source>
        <dbReference type="PIRNR" id="PIRNR006337"/>
    </source>
</evidence>
<dbReference type="Gene3D" id="2.60.40.10">
    <property type="entry name" value="Immunoglobulins"/>
    <property type="match status" value="1"/>
</dbReference>
<feature type="domain" description="Glycosyl hydrolase family 13 catalytic" evidence="17">
    <location>
        <begin position="102"/>
        <end position="469"/>
    </location>
</feature>
<evidence type="ECO:0000256" key="9">
    <source>
        <dbReference type="ARBA" id="ARBA00023295"/>
    </source>
</evidence>
<dbReference type="Pfam" id="PF00128">
    <property type="entry name" value="Alpha-amylase"/>
    <property type="match status" value="1"/>
</dbReference>
<accession>A0A6J4VBQ0</accession>
<evidence type="ECO:0000256" key="10">
    <source>
        <dbReference type="ARBA" id="ARBA00032057"/>
    </source>
</evidence>
<dbReference type="Gene3D" id="3.20.20.80">
    <property type="entry name" value="Glycosidases"/>
    <property type="match status" value="1"/>
</dbReference>
<dbReference type="Pfam" id="PF02922">
    <property type="entry name" value="CBM_48"/>
    <property type="match status" value="1"/>
</dbReference>
<dbReference type="PIRSF" id="PIRSF006337">
    <property type="entry name" value="Trehalose_TreZ"/>
    <property type="match status" value="1"/>
</dbReference>
<keyword evidence="6" id="KW-0963">Cytoplasm</keyword>
<evidence type="ECO:0000256" key="8">
    <source>
        <dbReference type="ARBA" id="ARBA00023277"/>
    </source>
</evidence>
<evidence type="ECO:0000256" key="5">
    <source>
        <dbReference type="ARBA" id="ARBA00015938"/>
    </source>
</evidence>
<feature type="active site" description="Nucleophile" evidence="15">
    <location>
        <position position="274"/>
    </location>
</feature>
<evidence type="ECO:0000256" key="2">
    <source>
        <dbReference type="ARBA" id="ARBA00005199"/>
    </source>
</evidence>
<keyword evidence="8" id="KW-0119">Carbohydrate metabolism</keyword>
<dbReference type="InterPro" id="IPR013783">
    <property type="entry name" value="Ig-like_fold"/>
</dbReference>
<protein>
    <recommendedName>
        <fullName evidence="5 13">Malto-oligosyltrehalose trehalohydrolase</fullName>
        <shortName evidence="14">MTHase</shortName>
        <ecNumber evidence="4 13">3.2.1.141</ecNumber>
    </recommendedName>
    <alternativeName>
        <fullName evidence="11 14">4-alpha-D-((1-&gt;4)-alpha-D-glucano)trehalose trehalohydrolase</fullName>
    </alternativeName>
    <alternativeName>
        <fullName evidence="10 14">Maltooligosyl trehalose trehalohydrolase</fullName>
    </alternativeName>
</protein>
<comment type="pathway">
    <text evidence="2 14">Glycan biosynthesis; trehalose biosynthesis.</text>
</comment>
<dbReference type="InterPro" id="IPR014756">
    <property type="entry name" value="Ig_E-set"/>
</dbReference>
<dbReference type="InterPro" id="IPR017853">
    <property type="entry name" value="GH"/>
</dbReference>
<dbReference type="InterPro" id="IPR006047">
    <property type="entry name" value="GH13_cat_dom"/>
</dbReference>
<dbReference type="EMBL" id="CADCWN010000183">
    <property type="protein sequence ID" value="CAA9574720.1"/>
    <property type="molecule type" value="Genomic_DNA"/>
</dbReference>
<evidence type="ECO:0000256" key="3">
    <source>
        <dbReference type="ARBA" id="ARBA00008061"/>
    </source>
</evidence>
<dbReference type="SUPFAM" id="SSF51445">
    <property type="entry name" value="(Trans)glycosidases"/>
    <property type="match status" value="1"/>
</dbReference>
<gene>
    <name evidence="18" type="ORF">AVDCRST_MAG18-2406</name>
</gene>
<dbReference type="GO" id="GO:0033942">
    <property type="term" value="F:4-alpha-D-(1-&gt;4)-alpha-D-glucanotrehalose trehalohydrolase activity"/>
    <property type="evidence" value="ECO:0007669"/>
    <property type="project" value="UniProtKB-EC"/>
</dbReference>
<evidence type="ECO:0000313" key="18">
    <source>
        <dbReference type="EMBL" id="CAA9574720.1"/>
    </source>
</evidence>
<dbReference type="InterPro" id="IPR044901">
    <property type="entry name" value="Trehalose_TreZ_E-set_sf"/>
</dbReference>
<dbReference type="CDD" id="cd02853">
    <property type="entry name" value="E_set_MTHase_like_N"/>
    <property type="match status" value="1"/>
</dbReference>
<dbReference type="SMART" id="SM00642">
    <property type="entry name" value="Aamy"/>
    <property type="match status" value="1"/>
</dbReference>
<keyword evidence="9 14" id="KW-0326">Glycosidase</keyword>
<evidence type="ECO:0000256" key="12">
    <source>
        <dbReference type="ARBA" id="ARBA00034013"/>
    </source>
</evidence>
<evidence type="ECO:0000256" key="16">
    <source>
        <dbReference type="PIRSR" id="PIRSR006337-3"/>
    </source>
</evidence>
<dbReference type="NCBIfam" id="TIGR02402">
    <property type="entry name" value="trehalose_TreZ"/>
    <property type="match status" value="1"/>
</dbReference>
<sequence length="610" mass="67272">MTTVKQHPAPESSWSPTLGAIVGPDGVTFRVWAPRPQRVELILHLPEGDRVVPTERDGEYCVARVVDAGPGTRYRYRLDGEGPFPDPCSRSQPERVHGPSETVDPAAFVWTDAAWTPPAFEDLVIYESHVGTLTPGGTFDTAIEQLSRLRDLGINAIELCPVASFPGRWNWGYDGVFLYAPAAPYGGPEGLRCFVDAAHAAGLAVIMDVVYNHFGPDGNYTGLYSDCYLTSKHTNPWGDSVNYDDVGSTEVRRFVLENLLHFVHEYHIDGFRLDATFAIIDTSPRHLLAEVADTLDQHRRGDRRAYLIAETPENDARYFLPTARGGYGFDAVWADDFHHGVRTILQPENQGYLADYAGTTEELGRSIAQGFLVEKGIAATDQSWSHYVFCIQNHDQIGNRAFGQRLNVTAAHADFLAASLLLLCLPQTPMLFQGQEFLGSTPFLYFTDHNEELGRLVTEGRRREFAAFRQFSDPAVRERIPDPQDPRTFERSKLDLDEASYGVGLLIQDFHRAALRLRASDPVLSAARRSRPPLHAASRDAALLITIEAAGERRILVVNFGEQVTFDEPGADGLRPLLHTGETHYGGSGVAPQLTGGTIIVPGHSAALLG</sequence>
<evidence type="ECO:0000256" key="13">
    <source>
        <dbReference type="NCBIfam" id="TIGR02402"/>
    </source>
</evidence>
<reference evidence="18" key="1">
    <citation type="submission" date="2020-02" db="EMBL/GenBank/DDBJ databases">
        <authorList>
            <person name="Meier V. D."/>
        </authorList>
    </citation>
    <scope>NUCLEOTIDE SEQUENCE</scope>
    <source>
        <strain evidence="18">AVDCRST_MAG18</strain>
    </source>
</reference>
<evidence type="ECO:0000256" key="1">
    <source>
        <dbReference type="ARBA" id="ARBA00004496"/>
    </source>
</evidence>
<name>A0A6J4VBQ0_9BACT</name>
<comment type="catalytic activity">
    <reaction evidence="12 14">
        <text>hydrolysis of (1-&gt;4)-alpha-D-glucosidic linkage in 4-alpha-D-[(1-&gt;4)-alpha-D-glucanosyl]n trehalose to yield trehalose and (1-&gt;4)-alpha-D-glucan.</text>
        <dbReference type="EC" id="3.2.1.141"/>
    </reaction>
</comment>
<evidence type="ECO:0000256" key="11">
    <source>
        <dbReference type="ARBA" id="ARBA00033284"/>
    </source>
</evidence>
<dbReference type="UniPathway" id="UPA00299"/>
<evidence type="ECO:0000256" key="4">
    <source>
        <dbReference type="ARBA" id="ARBA00012268"/>
    </source>
</evidence>
<keyword evidence="7 14" id="KW-0378">Hydrolase</keyword>
<evidence type="ECO:0000256" key="6">
    <source>
        <dbReference type="ARBA" id="ARBA00022490"/>
    </source>
</evidence>
<organism evidence="18">
    <name type="scientific">uncultured Thermomicrobiales bacterium</name>
    <dbReference type="NCBI Taxonomy" id="1645740"/>
    <lineage>
        <taxon>Bacteria</taxon>
        <taxon>Pseudomonadati</taxon>
        <taxon>Thermomicrobiota</taxon>
        <taxon>Thermomicrobia</taxon>
        <taxon>Thermomicrobiales</taxon>
        <taxon>environmental samples</taxon>
    </lineage>
</organism>
<dbReference type="GO" id="GO:0005737">
    <property type="term" value="C:cytoplasm"/>
    <property type="evidence" value="ECO:0007669"/>
    <property type="project" value="UniProtKB-SubCell"/>
</dbReference>
<feature type="site" description="Transition state stabilizer" evidence="16">
    <location>
        <position position="395"/>
    </location>
</feature>
<proteinExistence type="inferred from homology"/>
<dbReference type="InterPro" id="IPR004193">
    <property type="entry name" value="Glyco_hydro_13_N"/>
</dbReference>
<dbReference type="InterPro" id="IPR012768">
    <property type="entry name" value="Trehalose_TreZ"/>
</dbReference>
<evidence type="ECO:0000256" key="15">
    <source>
        <dbReference type="PIRSR" id="PIRSR006337-1"/>
    </source>
</evidence>
<dbReference type="PANTHER" id="PTHR43651">
    <property type="entry name" value="1,4-ALPHA-GLUCAN-BRANCHING ENZYME"/>
    <property type="match status" value="1"/>
</dbReference>